<organism evidence="1 2">
    <name type="scientific">Coemansia aciculifera</name>
    <dbReference type="NCBI Taxonomy" id="417176"/>
    <lineage>
        <taxon>Eukaryota</taxon>
        <taxon>Fungi</taxon>
        <taxon>Fungi incertae sedis</taxon>
        <taxon>Zoopagomycota</taxon>
        <taxon>Kickxellomycotina</taxon>
        <taxon>Kickxellomycetes</taxon>
        <taxon>Kickxellales</taxon>
        <taxon>Kickxellaceae</taxon>
        <taxon>Coemansia</taxon>
    </lineage>
</organism>
<dbReference type="EMBL" id="JANBVB010001634">
    <property type="protein sequence ID" value="KAJ2889838.1"/>
    <property type="molecule type" value="Genomic_DNA"/>
</dbReference>
<dbReference type="Proteomes" id="UP001139981">
    <property type="component" value="Unassembled WGS sequence"/>
</dbReference>
<comment type="caution">
    <text evidence="1">The sequence shown here is derived from an EMBL/GenBank/DDBJ whole genome shotgun (WGS) entry which is preliminary data.</text>
</comment>
<keyword evidence="2" id="KW-1185">Reference proteome</keyword>
<protein>
    <submittedName>
        <fullName evidence="1">NAPDH-dependent diflavin reductase</fullName>
    </submittedName>
</protein>
<gene>
    <name evidence="1" type="primary">TAH18</name>
    <name evidence="1" type="ORF">IWW38_004468</name>
</gene>
<name>A0ACC1LXV2_9FUNG</name>
<sequence length="340" mass="38671">MDDSRKLVILYGSQTGYAEDTARRIARQAWRRHFTTIVQAMDSADKQLVFTTSHPVLFICSTTGQGAEPDNMRRFWRFLLRKSLPHDALSSMQFAVFGLGDSSYQKFNFPAKRLFRRLQQLGARPLVERGDGDDQHYLGVDGQLDPWLALLWDRLLEDMPLPRPIIPESVVPDSTYRVEVCDDDVETQEYFPEDSTYRVVLTVSERITAADHFQDVRHLRFAIDSSDSENTAAVWGPGDCAVVRPQNLSADVDAFLTATSWGIYADRRLRVTALESGGSMRVATLRWLLTSHFDIMGVPRRSFFEMLSYFALEGSAEQSKLREFSSTAGQDDLLAYCMRP</sequence>
<accession>A0ACC1LXV2</accession>
<evidence type="ECO:0000313" key="1">
    <source>
        <dbReference type="EMBL" id="KAJ2889838.1"/>
    </source>
</evidence>
<feature type="non-terminal residue" evidence="1">
    <location>
        <position position="340"/>
    </location>
</feature>
<proteinExistence type="predicted"/>
<reference evidence="1" key="1">
    <citation type="submission" date="2022-07" db="EMBL/GenBank/DDBJ databases">
        <title>Phylogenomic reconstructions and comparative analyses of Kickxellomycotina fungi.</title>
        <authorList>
            <person name="Reynolds N.K."/>
            <person name="Stajich J.E."/>
            <person name="Barry K."/>
            <person name="Grigoriev I.V."/>
            <person name="Crous P."/>
            <person name="Smith M.E."/>
        </authorList>
    </citation>
    <scope>NUCLEOTIDE SEQUENCE</scope>
    <source>
        <strain evidence="1">CBS 190363</strain>
    </source>
</reference>
<evidence type="ECO:0000313" key="2">
    <source>
        <dbReference type="Proteomes" id="UP001139981"/>
    </source>
</evidence>